<evidence type="ECO:0008006" key="3">
    <source>
        <dbReference type="Google" id="ProtNLM"/>
    </source>
</evidence>
<gene>
    <name evidence="1" type="ORF">C8N46_10326</name>
</gene>
<evidence type="ECO:0000313" key="1">
    <source>
        <dbReference type="EMBL" id="PTX61929.1"/>
    </source>
</evidence>
<protein>
    <recommendedName>
        <fullName evidence="3">Lipoprotein</fullName>
    </recommendedName>
</protein>
<organism evidence="1 2">
    <name type="scientific">Kordia periserrulae</name>
    <dbReference type="NCBI Taxonomy" id="701523"/>
    <lineage>
        <taxon>Bacteria</taxon>
        <taxon>Pseudomonadati</taxon>
        <taxon>Bacteroidota</taxon>
        <taxon>Flavobacteriia</taxon>
        <taxon>Flavobacteriales</taxon>
        <taxon>Flavobacteriaceae</taxon>
        <taxon>Kordia</taxon>
    </lineage>
</organism>
<dbReference type="AlphaFoldDB" id="A0A2T6C0U3"/>
<dbReference type="Proteomes" id="UP000244090">
    <property type="component" value="Unassembled WGS sequence"/>
</dbReference>
<dbReference type="EMBL" id="QBKT01000003">
    <property type="protein sequence ID" value="PTX61929.1"/>
    <property type="molecule type" value="Genomic_DNA"/>
</dbReference>
<reference evidence="1 2" key="1">
    <citation type="submission" date="2018-04" db="EMBL/GenBank/DDBJ databases">
        <title>Genomic Encyclopedia of Archaeal and Bacterial Type Strains, Phase II (KMG-II): from individual species to whole genera.</title>
        <authorList>
            <person name="Goeker M."/>
        </authorList>
    </citation>
    <scope>NUCLEOTIDE SEQUENCE [LARGE SCALE GENOMIC DNA]</scope>
    <source>
        <strain evidence="1 2">DSM 25731</strain>
    </source>
</reference>
<proteinExistence type="predicted"/>
<sequence length="239" mass="27062">MKQLTALLMIFFLVSCENTKKEATNRDITKQITKTVDTTQTHFATTTTWNASTTIGEATVLRTKEVDSIKIWSEIQAVNVFGFKKDVPLGDIVQVIPLSKKLPILGLKVMKTTKRDDFEDDIWYEVDLEAIQNKAYSTFQGPKERSDEYPIDLLVVHPAVKNCTLLENHHFKTSDLPTNITNEIIKGALDFDNDGLPDAIVCEFCCENRTLADECEYFCGETYIKVKGEWILINTSQPA</sequence>
<comment type="caution">
    <text evidence="1">The sequence shown here is derived from an EMBL/GenBank/DDBJ whole genome shotgun (WGS) entry which is preliminary data.</text>
</comment>
<name>A0A2T6C0U3_9FLAO</name>
<accession>A0A2T6C0U3</accession>
<evidence type="ECO:0000313" key="2">
    <source>
        <dbReference type="Proteomes" id="UP000244090"/>
    </source>
</evidence>
<dbReference type="RefSeq" id="WP_108114166.1">
    <property type="nucleotide sequence ID" value="NZ_QBKT01000003.1"/>
</dbReference>
<keyword evidence="2" id="KW-1185">Reference proteome</keyword>
<dbReference type="PROSITE" id="PS51257">
    <property type="entry name" value="PROKAR_LIPOPROTEIN"/>
    <property type="match status" value="1"/>
</dbReference>